<dbReference type="GO" id="GO:0000160">
    <property type="term" value="P:phosphorelay signal transduction system"/>
    <property type="evidence" value="ECO:0007669"/>
    <property type="project" value="UniProtKB-KW"/>
</dbReference>
<proteinExistence type="predicted"/>
<evidence type="ECO:0000256" key="1">
    <source>
        <dbReference type="ARBA" id="ARBA00023012"/>
    </source>
</evidence>
<reference evidence="4 5" key="1">
    <citation type="submission" date="2018-04" db="EMBL/GenBank/DDBJ databases">
        <title>Genomic Encyclopedia of Archaeal and Bacterial Type Strains, Phase II (KMG-II): from individual species to whole genera.</title>
        <authorList>
            <person name="Goeker M."/>
        </authorList>
    </citation>
    <scope>NUCLEOTIDE SEQUENCE [LARGE SCALE GENOMIC DNA]</scope>
    <source>
        <strain evidence="4 5">DSM 23382</strain>
    </source>
</reference>
<name>A0A2T5V4M6_9HYPH</name>
<dbReference type="OrthoDB" id="8454588at2"/>
<dbReference type="SUPFAM" id="SSF47226">
    <property type="entry name" value="Histidine-containing phosphotransfer domain, HPT domain"/>
    <property type="match status" value="1"/>
</dbReference>
<evidence type="ECO:0000259" key="3">
    <source>
        <dbReference type="PROSITE" id="PS50894"/>
    </source>
</evidence>
<keyword evidence="5" id="KW-1185">Reference proteome</keyword>
<evidence type="ECO:0000256" key="2">
    <source>
        <dbReference type="PROSITE-ProRule" id="PRU00110"/>
    </source>
</evidence>
<sequence>MASSSLPLASETRQAAAPVDLVHLARHTFGNRELEHEVLRLFSCQSEIWMEKLKQAHDAAQRARAVHTIKGSARGIGAWQVADLAERLEADAQAMTDGLSGDLEDAISAANAFIRHLLNERA</sequence>
<dbReference type="RefSeq" id="WP_107991245.1">
    <property type="nucleotide sequence ID" value="NZ_QAYG01000009.1"/>
</dbReference>
<comment type="caution">
    <text evidence="4">The sequence shown here is derived from an EMBL/GenBank/DDBJ whole genome shotgun (WGS) entry which is preliminary data.</text>
</comment>
<dbReference type="PROSITE" id="PS50894">
    <property type="entry name" value="HPT"/>
    <property type="match status" value="1"/>
</dbReference>
<protein>
    <submittedName>
        <fullName evidence="4">Hpt domain-containing protein</fullName>
    </submittedName>
</protein>
<evidence type="ECO:0000313" key="4">
    <source>
        <dbReference type="EMBL" id="PTW58704.1"/>
    </source>
</evidence>
<dbReference type="InterPro" id="IPR008207">
    <property type="entry name" value="Sig_transdc_His_kin_Hpt_dom"/>
</dbReference>
<organism evidence="4 5">
    <name type="scientific">Breoghania corrubedonensis</name>
    <dbReference type="NCBI Taxonomy" id="665038"/>
    <lineage>
        <taxon>Bacteria</taxon>
        <taxon>Pseudomonadati</taxon>
        <taxon>Pseudomonadota</taxon>
        <taxon>Alphaproteobacteria</taxon>
        <taxon>Hyphomicrobiales</taxon>
        <taxon>Stappiaceae</taxon>
        <taxon>Breoghania</taxon>
    </lineage>
</organism>
<dbReference type="EMBL" id="QAYG01000009">
    <property type="protein sequence ID" value="PTW58704.1"/>
    <property type="molecule type" value="Genomic_DNA"/>
</dbReference>
<feature type="modified residue" description="Phosphohistidine" evidence="2">
    <location>
        <position position="67"/>
    </location>
</feature>
<dbReference type="AlphaFoldDB" id="A0A2T5V4M6"/>
<feature type="domain" description="HPt" evidence="3">
    <location>
        <begin position="31"/>
        <end position="122"/>
    </location>
</feature>
<dbReference type="Pfam" id="PF01627">
    <property type="entry name" value="Hpt"/>
    <property type="match status" value="1"/>
</dbReference>
<gene>
    <name evidence="4" type="ORF">C8N35_1095</name>
</gene>
<dbReference type="Gene3D" id="1.20.120.160">
    <property type="entry name" value="HPT domain"/>
    <property type="match status" value="1"/>
</dbReference>
<evidence type="ECO:0000313" key="5">
    <source>
        <dbReference type="Proteomes" id="UP000244081"/>
    </source>
</evidence>
<dbReference type="GO" id="GO:0004672">
    <property type="term" value="F:protein kinase activity"/>
    <property type="evidence" value="ECO:0007669"/>
    <property type="project" value="UniProtKB-ARBA"/>
</dbReference>
<keyword evidence="1" id="KW-0902">Two-component regulatory system</keyword>
<dbReference type="Proteomes" id="UP000244081">
    <property type="component" value="Unassembled WGS sequence"/>
</dbReference>
<dbReference type="InterPro" id="IPR036641">
    <property type="entry name" value="HPT_dom_sf"/>
</dbReference>
<keyword evidence="2" id="KW-0597">Phosphoprotein</keyword>
<accession>A0A2T5V4M6</accession>